<dbReference type="InterPro" id="IPR043502">
    <property type="entry name" value="DNA/RNA_pol_sf"/>
</dbReference>
<feature type="region of interest" description="Disordered" evidence="2">
    <location>
        <begin position="115"/>
        <end position="175"/>
    </location>
</feature>
<dbReference type="OrthoDB" id="420281at2759"/>
<proteinExistence type="predicted"/>
<dbReference type="EMBL" id="GG685474">
    <property type="protein sequence ID" value="EEQ99723.1"/>
    <property type="molecule type" value="Genomic_DNA"/>
</dbReference>
<keyword evidence="1" id="KW-0175">Coiled coil</keyword>
<dbReference type="PANTHER" id="PTHR19446">
    <property type="entry name" value="REVERSE TRANSCRIPTASES"/>
    <property type="match status" value="1"/>
</dbReference>
<dbReference type="AlphaFoldDB" id="C5LU70"/>
<evidence type="ECO:0000313" key="5">
    <source>
        <dbReference type="Proteomes" id="UP000007800"/>
    </source>
</evidence>
<dbReference type="OMA" id="HEHRTAK"/>
<dbReference type="SUPFAM" id="SSF56672">
    <property type="entry name" value="DNA/RNA polymerases"/>
    <property type="match status" value="1"/>
</dbReference>
<evidence type="ECO:0000256" key="2">
    <source>
        <dbReference type="SAM" id="MobiDB-lite"/>
    </source>
</evidence>
<sequence>MALILLCSMKPVSTKDTGQRRAIALEEVAPPLSARRASGSGITLPLRGGIRPSDDGNVVSKGPQQFNLDQDSEAQAAGSPAHSLENCWNGSQFDWASEAPSESEDITMEQLEKDLLDDSPPRASAVPPLQRVRKPLKSCRGEGPQALATCDARKARKGPAAGSQDTKHEYPKRPQLRLTNFEKVREAAAAIPDNSPAAAISAGLSDAVAANTPVMEGRDSPSWWSRKLTKLKQSLNKATKKWNKAKRDGNLIGTEHWKEELTERRRLFRLEARAAKKRARDRFYASLQDFSKCIRPPTGKSAAAILNGDPSTNQAAHLLEKLFPRDPRRSQGMAQVRVGVGSADRIPAVTEQEVLEAIGRLKISAPGSDGVNAEVLKKTAPELAAKWATAFTDILRSGEFPAEWKEGKCIALAKPGRDIFQPSGWRPIVLLRCASKLLESVIAERLIHGLGEKFRVPEIHGFCRGRSCDTALRRIIDAYRAGCGKKGHQTLLLTLDESNAFNSVRHSFLIQQLSGLGVAPYLCTVVKSWLSGQHVQLEFGADQATISLERGVPQGSILGPLLYATSTLSLASLLRPIPGLTSTFYADDKTLVLTTKGVREFRERWLQIETRISDWSRASGSASTPVSVITSRLGSFRYQR</sequence>
<protein>
    <recommendedName>
        <fullName evidence="3">Reverse transcriptase domain-containing protein</fullName>
    </recommendedName>
</protein>
<dbReference type="Proteomes" id="UP000007800">
    <property type="component" value="Unassembled WGS sequence"/>
</dbReference>
<dbReference type="Pfam" id="PF00078">
    <property type="entry name" value="RVT_1"/>
    <property type="match status" value="1"/>
</dbReference>
<feature type="coiled-coil region" evidence="1">
    <location>
        <begin position="228"/>
        <end position="278"/>
    </location>
</feature>
<evidence type="ECO:0000313" key="4">
    <source>
        <dbReference type="EMBL" id="EEQ99723.1"/>
    </source>
</evidence>
<feature type="domain" description="Reverse transcriptase" evidence="3">
    <location>
        <begin position="393"/>
        <end position="640"/>
    </location>
</feature>
<dbReference type="InParanoid" id="C5LU70"/>
<organism evidence="5">
    <name type="scientific">Perkinsus marinus (strain ATCC 50983 / TXsc)</name>
    <dbReference type="NCBI Taxonomy" id="423536"/>
    <lineage>
        <taxon>Eukaryota</taxon>
        <taxon>Sar</taxon>
        <taxon>Alveolata</taxon>
        <taxon>Perkinsozoa</taxon>
        <taxon>Perkinsea</taxon>
        <taxon>Perkinsida</taxon>
        <taxon>Perkinsidae</taxon>
        <taxon>Perkinsus</taxon>
    </lineage>
</organism>
<dbReference type="CDD" id="cd01650">
    <property type="entry name" value="RT_nLTR_like"/>
    <property type="match status" value="1"/>
</dbReference>
<keyword evidence="5" id="KW-1185">Reference proteome</keyword>
<feature type="region of interest" description="Disordered" evidence="2">
    <location>
        <begin position="34"/>
        <end position="56"/>
    </location>
</feature>
<gene>
    <name evidence="4" type="ORF">Pmar_PMAR014281</name>
</gene>
<dbReference type="PROSITE" id="PS50878">
    <property type="entry name" value="RT_POL"/>
    <property type="match status" value="1"/>
</dbReference>
<evidence type="ECO:0000259" key="3">
    <source>
        <dbReference type="PROSITE" id="PS50878"/>
    </source>
</evidence>
<evidence type="ECO:0000256" key="1">
    <source>
        <dbReference type="SAM" id="Coils"/>
    </source>
</evidence>
<accession>C5LU70</accession>
<reference evidence="4 5" key="1">
    <citation type="submission" date="2008-07" db="EMBL/GenBank/DDBJ databases">
        <authorList>
            <person name="El-Sayed N."/>
            <person name="Caler E."/>
            <person name="Inman J."/>
            <person name="Amedeo P."/>
            <person name="Hass B."/>
            <person name="Wortman J."/>
        </authorList>
    </citation>
    <scope>NUCLEOTIDE SEQUENCE [LARGE SCALE GENOMIC DNA]</scope>
    <source>
        <strain evidence="5">ATCC 50983 / TXsc</strain>
    </source>
</reference>
<dbReference type="RefSeq" id="XP_002767006.1">
    <property type="nucleotide sequence ID" value="XM_002766960.1"/>
</dbReference>
<name>C5LU70_PERM5</name>
<dbReference type="GeneID" id="9051642"/>
<dbReference type="InterPro" id="IPR000477">
    <property type="entry name" value="RT_dom"/>
</dbReference>